<dbReference type="CDD" id="cd00041">
    <property type="entry name" value="CUB"/>
    <property type="match status" value="2"/>
</dbReference>
<evidence type="ECO:0000256" key="5">
    <source>
        <dbReference type="ARBA" id="ARBA00022840"/>
    </source>
</evidence>
<dbReference type="InterPro" id="IPR001304">
    <property type="entry name" value="C-type_lectin-like"/>
</dbReference>
<dbReference type="Pfam" id="PF00059">
    <property type="entry name" value="Lectin_C"/>
    <property type="match status" value="2"/>
</dbReference>
<protein>
    <recommendedName>
        <fullName evidence="16">Receptor protein-tyrosine kinase</fullName>
    </recommendedName>
</protein>
<feature type="chain" id="PRO_5043594553" description="Receptor protein-tyrosine kinase" evidence="10">
    <location>
        <begin position="19"/>
        <end position="1075"/>
    </location>
</feature>
<dbReference type="SUPFAM" id="SSF49854">
    <property type="entry name" value="Spermadhesin, CUB domain"/>
    <property type="match status" value="2"/>
</dbReference>
<dbReference type="PROSITE" id="PS01180">
    <property type="entry name" value="CUB"/>
    <property type="match status" value="2"/>
</dbReference>
<evidence type="ECO:0000256" key="9">
    <source>
        <dbReference type="SAM" id="Phobius"/>
    </source>
</evidence>
<feature type="signal peptide" evidence="10">
    <location>
        <begin position="1"/>
        <end position="18"/>
    </location>
</feature>
<dbReference type="PROSITE" id="PS50041">
    <property type="entry name" value="C_TYPE_LECTIN_2"/>
    <property type="match status" value="2"/>
</dbReference>
<keyword evidence="9" id="KW-0472">Membrane</keyword>
<dbReference type="EMBL" id="CALNXJ010000004">
    <property type="protein sequence ID" value="CAH3038835.1"/>
    <property type="molecule type" value="Genomic_DNA"/>
</dbReference>
<dbReference type="Gene3D" id="3.30.200.20">
    <property type="entry name" value="Phosphorylase Kinase, domain 1"/>
    <property type="match status" value="1"/>
</dbReference>
<keyword evidence="9" id="KW-0812">Transmembrane</keyword>
<evidence type="ECO:0000259" key="11">
    <source>
        <dbReference type="PROSITE" id="PS01180"/>
    </source>
</evidence>
<dbReference type="Gene3D" id="1.10.510.10">
    <property type="entry name" value="Transferase(Phosphotransferase) domain 1"/>
    <property type="match status" value="1"/>
</dbReference>
<dbReference type="InterPro" id="IPR008266">
    <property type="entry name" value="Tyr_kinase_AS"/>
</dbReference>
<dbReference type="PROSITE" id="PS00109">
    <property type="entry name" value="PROTEIN_KINASE_TYR"/>
    <property type="match status" value="1"/>
</dbReference>
<dbReference type="Pfam" id="PF00431">
    <property type="entry name" value="CUB"/>
    <property type="match status" value="2"/>
</dbReference>
<evidence type="ECO:0000256" key="2">
    <source>
        <dbReference type="ARBA" id="ARBA00022734"/>
    </source>
</evidence>
<keyword evidence="3" id="KW-0547">Nucleotide-binding</keyword>
<evidence type="ECO:0000259" key="13">
    <source>
        <dbReference type="PROSITE" id="PS50041"/>
    </source>
</evidence>
<evidence type="ECO:0000313" key="14">
    <source>
        <dbReference type="EMBL" id="CAH3038835.1"/>
    </source>
</evidence>
<dbReference type="GO" id="GO:0030246">
    <property type="term" value="F:carbohydrate binding"/>
    <property type="evidence" value="ECO:0007669"/>
    <property type="project" value="UniProtKB-KW"/>
</dbReference>
<comment type="caution">
    <text evidence="8">Lacks conserved residue(s) required for the propagation of feature annotation.</text>
</comment>
<keyword evidence="10" id="KW-0732">Signal</keyword>
<dbReference type="Pfam" id="PF07714">
    <property type="entry name" value="PK_Tyr_Ser-Thr"/>
    <property type="match status" value="2"/>
</dbReference>
<evidence type="ECO:0000256" key="1">
    <source>
        <dbReference type="ARBA" id="ARBA00022679"/>
    </source>
</evidence>
<sequence>MRSLFPLLVLQMWNVTVGGDATAQDCGSVVNNTLKSPNYPEGYPDNMECEFKVPIPSGFRLKITFEYMRLPDLRNYYQCVGDYLTFRDDRKQRFGRYCGSTNGKTILMTGNYTLINFHSGNSSNMKRIGFVLRFEAVDQPVQPSICPIGWYHQYGSSCYKFSFESLNWDQASRHCQSLGGYLVKIDDDKEQSSITNKIKEMRLAKAFWIGLHDPDKDNNYKWVYDDTPPHYFNWNRNKPNKKASDCAFAYGIWYDLNDAPFPAGKWNDVPCGIKAFSICEKNADCGSVVNNTLKSPNYPEGYPHKMECNYSVPIPAGTRMKIKFQYFKMPDPYPVGNEVQCLDDHLTFRNEQHQYFGSYCGKATGETIFVTGNSVVIKFESRDNFTSPDRGFSLYFEAADLPVQPRTCPSGWYYQYGSSCYKFSSEMVSWYEAVRRCKSLGGFLVKIGDADEQSFLTDRINISRKIKALWIGLHDLDDENDFKWEHDNTPANFSHWNKGEPDNSGDGEDCVAVSGIFLYMYSQLYPPGRWNDMDCDKSAPYICEKNIKPATVAAPDIIAKTPTLAIKTQKNEAMSSVALIYSLAGATFVVILVLCCIMGLRCYKSKRHARLKRHVQRPFREIIPLDKWEILPKQVHYEEELGRGAFGVVYKATLTRRAGIEVFETRERLKPEKQCQVVAVKVLQGDPSDEQREAFLHEILQMKLLGSHQNIVSLVGCCTLQDTKFLVIEYVPYGDLLQWLRQKRRSVNKNQALRGKEAEKFYEDRDTPIDELKRCEPSRVTRLLEALQENYSTSTSAVVKRRLRQITRRLDAISVALHGLCGTEKCFKSCDSAVNQENIELMSMPSSPGYYNHAAVISLSTVNLHESNLDGVNDNDDVSVDGFSAQQLFSFAWQVARGMNHLAENDFVHRDLAARNILVGQDGGVKVSDFGLMRQVYEDVYSIKKAKKLPVKWMAPESIFEGVFTIKSDVWSYGIFLWEMATMGGVPYPTFTNTELCKLLKNGYRMEKPDMCCHEVYEMMTLCWENDPTTRPSFSELIDRLEAIMTRDVTYCDLSNCDESSPYYNIQDMVDEESG</sequence>
<dbReference type="GO" id="GO:0007169">
    <property type="term" value="P:cell surface receptor protein tyrosine kinase signaling pathway"/>
    <property type="evidence" value="ECO:0007669"/>
    <property type="project" value="TreeGrafter"/>
</dbReference>
<keyword evidence="6" id="KW-0829">Tyrosine-protein kinase</keyword>
<dbReference type="GO" id="GO:0005886">
    <property type="term" value="C:plasma membrane"/>
    <property type="evidence" value="ECO:0007669"/>
    <property type="project" value="TreeGrafter"/>
</dbReference>
<evidence type="ECO:0000256" key="7">
    <source>
        <dbReference type="ARBA" id="ARBA00023157"/>
    </source>
</evidence>
<keyword evidence="7" id="KW-1015">Disulfide bond</keyword>
<evidence type="ECO:0000313" key="15">
    <source>
        <dbReference type="Proteomes" id="UP001159428"/>
    </source>
</evidence>
<keyword evidence="1" id="KW-0808">Transferase</keyword>
<organism evidence="14 15">
    <name type="scientific">Pocillopora meandrina</name>
    <dbReference type="NCBI Taxonomy" id="46732"/>
    <lineage>
        <taxon>Eukaryota</taxon>
        <taxon>Metazoa</taxon>
        <taxon>Cnidaria</taxon>
        <taxon>Anthozoa</taxon>
        <taxon>Hexacorallia</taxon>
        <taxon>Scleractinia</taxon>
        <taxon>Astrocoeniina</taxon>
        <taxon>Pocilloporidae</taxon>
        <taxon>Pocillopora</taxon>
    </lineage>
</organism>
<evidence type="ECO:0000256" key="6">
    <source>
        <dbReference type="ARBA" id="ARBA00023137"/>
    </source>
</evidence>
<evidence type="ECO:0008006" key="16">
    <source>
        <dbReference type="Google" id="ProtNLM"/>
    </source>
</evidence>
<evidence type="ECO:0000256" key="8">
    <source>
        <dbReference type="PROSITE-ProRule" id="PRU00059"/>
    </source>
</evidence>
<dbReference type="CDD" id="cd03590">
    <property type="entry name" value="CLECT_DC-SIGN_like"/>
    <property type="match status" value="1"/>
</dbReference>
<dbReference type="Gene3D" id="2.60.120.290">
    <property type="entry name" value="Spermadhesin, CUB domain"/>
    <property type="match status" value="2"/>
</dbReference>
<keyword evidence="5" id="KW-0067">ATP-binding</keyword>
<dbReference type="PANTHER" id="PTHR24416:SF583">
    <property type="entry name" value="RECEPTOR PROTEIN-TYROSINE KINASE"/>
    <property type="match status" value="1"/>
</dbReference>
<feature type="domain" description="C-type lectin" evidence="13">
    <location>
        <begin position="416"/>
        <end position="544"/>
    </location>
</feature>
<keyword evidence="2" id="KW-0430">Lectin</keyword>
<dbReference type="GO" id="GO:0005524">
    <property type="term" value="F:ATP binding"/>
    <property type="evidence" value="ECO:0007669"/>
    <property type="project" value="UniProtKB-KW"/>
</dbReference>
<feature type="transmembrane region" description="Helical" evidence="9">
    <location>
        <begin position="578"/>
        <end position="603"/>
    </location>
</feature>
<dbReference type="Proteomes" id="UP001159428">
    <property type="component" value="Unassembled WGS sequence"/>
</dbReference>
<evidence type="ECO:0000256" key="10">
    <source>
        <dbReference type="SAM" id="SignalP"/>
    </source>
</evidence>
<dbReference type="SUPFAM" id="SSF56112">
    <property type="entry name" value="Protein kinase-like (PK-like)"/>
    <property type="match status" value="1"/>
</dbReference>
<dbReference type="InterPro" id="IPR001245">
    <property type="entry name" value="Ser-Thr/Tyr_kinase_cat_dom"/>
</dbReference>
<comment type="caution">
    <text evidence="14">The sequence shown here is derived from an EMBL/GenBank/DDBJ whole genome shotgun (WGS) entry which is preliminary data.</text>
</comment>
<name>A0AAU9VV78_9CNID</name>
<dbReference type="SMART" id="SM00219">
    <property type="entry name" value="TyrKc"/>
    <property type="match status" value="1"/>
</dbReference>
<dbReference type="InterPro" id="IPR020635">
    <property type="entry name" value="Tyr_kinase_cat_dom"/>
</dbReference>
<dbReference type="SMART" id="SM00034">
    <property type="entry name" value="CLECT"/>
    <property type="match status" value="2"/>
</dbReference>
<accession>A0AAU9VV78</accession>
<dbReference type="PROSITE" id="PS50011">
    <property type="entry name" value="PROTEIN_KINASE_DOM"/>
    <property type="match status" value="1"/>
</dbReference>
<evidence type="ECO:0000256" key="4">
    <source>
        <dbReference type="ARBA" id="ARBA00022777"/>
    </source>
</evidence>
<dbReference type="InterPro" id="IPR035914">
    <property type="entry name" value="Sperma_CUB_dom_sf"/>
</dbReference>
<dbReference type="SUPFAM" id="SSF56436">
    <property type="entry name" value="C-type lectin-like"/>
    <property type="match status" value="2"/>
</dbReference>
<keyword evidence="4" id="KW-0418">Kinase</keyword>
<dbReference type="Gene3D" id="3.10.100.10">
    <property type="entry name" value="Mannose-Binding Protein A, subunit A"/>
    <property type="match status" value="2"/>
</dbReference>
<dbReference type="GO" id="GO:0043235">
    <property type="term" value="C:receptor complex"/>
    <property type="evidence" value="ECO:0007669"/>
    <property type="project" value="TreeGrafter"/>
</dbReference>
<feature type="domain" description="CUB" evidence="11">
    <location>
        <begin position="17"/>
        <end position="137"/>
    </location>
</feature>
<dbReference type="InterPro" id="IPR011009">
    <property type="entry name" value="Kinase-like_dom_sf"/>
</dbReference>
<feature type="domain" description="CUB" evidence="11">
    <location>
        <begin position="271"/>
        <end position="399"/>
    </location>
</feature>
<feature type="domain" description="C-type lectin" evidence="13">
    <location>
        <begin position="154"/>
        <end position="280"/>
    </location>
</feature>
<keyword evidence="15" id="KW-1185">Reference proteome</keyword>
<dbReference type="InterPro" id="IPR050122">
    <property type="entry name" value="RTK"/>
</dbReference>
<gene>
    <name evidence="14" type="ORF">PMEA_00021932</name>
</gene>
<dbReference type="PANTHER" id="PTHR24416">
    <property type="entry name" value="TYROSINE-PROTEIN KINASE RECEPTOR"/>
    <property type="match status" value="1"/>
</dbReference>
<dbReference type="InterPro" id="IPR000859">
    <property type="entry name" value="CUB_dom"/>
</dbReference>
<evidence type="ECO:0000259" key="12">
    <source>
        <dbReference type="PROSITE" id="PS50011"/>
    </source>
</evidence>
<dbReference type="CDD" id="cd00192">
    <property type="entry name" value="PTKc"/>
    <property type="match status" value="1"/>
</dbReference>
<proteinExistence type="predicted"/>
<keyword evidence="9" id="KW-1133">Transmembrane helix</keyword>
<dbReference type="FunFam" id="1.10.510.10:FF:000554">
    <property type="entry name" value="Predicted protein"/>
    <property type="match status" value="1"/>
</dbReference>
<dbReference type="InterPro" id="IPR000719">
    <property type="entry name" value="Prot_kinase_dom"/>
</dbReference>
<feature type="domain" description="Protein kinase" evidence="12">
    <location>
        <begin position="635"/>
        <end position="1045"/>
    </location>
</feature>
<dbReference type="InterPro" id="IPR033989">
    <property type="entry name" value="CD209-like_CTLD"/>
</dbReference>
<dbReference type="AlphaFoldDB" id="A0AAU9VV78"/>
<evidence type="ECO:0000256" key="3">
    <source>
        <dbReference type="ARBA" id="ARBA00022741"/>
    </source>
</evidence>
<reference evidence="14 15" key="1">
    <citation type="submission" date="2022-05" db="EMBL/GenBank/DDBJ databases">
        <authorList>
            <consortium name="Genoscope - CEA"/>
            <person name="William W."/>
        </authorList>
    </citation>
    <scope>NUCLEOTIDE SEQUENCE [LARGE SCALE GENOMIC DNA]</scope>
</reference>
<dbReference type="InterPro" id="IPR016187">
    <property type="entry name" value="CTDL_fold"/>
</dbReference>
<dbReference type="GO" id="GO:0004714">
    <property type="term" value="F:transmembrane receptor protein tyrosine kinase activity"/>
    <property type="evidence" value="ECO:0007669"/>
    <property type="project" value="TreeGrafter"/>
</dbReference>
<dbReference type="SMART" id="SM00042">
    <property type="entry name" value="CUB"/>
    <property type="match status" value="2"/>
</dbReference>
<dbReference type="InterPro" id="IPR016186">
    <property type="entry name" value="C-type_lectin-like/link_sf"/>
</dbReference>